<dbReference type="Proteomes" id="UP000215086">
    <property type="component" value="Chromosome"/>
</dbReference>
<evidence type="ECO:0000313" key="2">
    <source>
        <dbReference type="EMBL" id="ASV74845.1"/>
    </source>
</evidence>
<dbReference type="RefSeq" id="WP_095415056.1">
    <property type="nucleotide sequence ID" value="NZ_CP018477.1"/>
</dbReference>
<evidence type="ECO:0000256" key="1">
    <source>
        <dbReference type="SAM" id="Phobius"/>
    </source>
</evidence>
<sequence>MNWLSAAYRLFSVMDALYLAGNFLYRRSLRYTLATAVVSLLGYLGNFIPGVRTYDAQVAIFMPLCVGGGMLTGGLLLKLLPSLFKSRLLNVAQAADLDLMENYRKWNQDKHLEALWDRVYRFEWELGTALVRLRSHAEECPPELCSDEGLPDDPMERGRIKFLRWGRFALARPQPEPRQRYYLGIDLRFLEDWYNGGYFDPNDVKLYEQQSAALPIERVRDLAGYHLWDVLADLPMKISSKIWFRLITRAVAMRVGEAVICLNRTFRTDYFNAQALLWPEEADEPWVTEMGTNARETLLRERARLLNRVFGSLEEGRRMLDHFLVPLFWAATDLRARFDPEYVDGSLGYDVWSDLKWAGFGNFRPMRFVRLMQRAARDRKQLMDCLESGEFSELDPNPLTKEGREAFRAVRIALHVNWQGLRNKLARWHRAGERHARYHEDLYTVFKQAISCRSQFTTYLVALRTHHELCRLHRITYQELLEDLFETCSEVAPWGAKSIELASNERNRYCAEVAEKEVRL</sequence>
<dbReference type="EMBL" id="CP018477">
    <property type="protein sequence ID" value="ASV74845.1"/>
    <property type="molecule type" value="Genomic_DNA"/>
</dbReference>
<protein>
    <submittedName>
        <fullName evidence="2">Uncharacterized protein</fullName>
    </submittedName>
</protein>
<dbReference type="KEGG" id="ttf:THTE_2243"/>
<feature type="transmembrane region" description="Helical" evidence="1">
    <location>
        <begin position="60"/>
        <end position="80"/>
    </location>
</feature>
<proteinExistence type="predicted"/>
<organism evidence="2 3">
    <name type="scientific">Thermogutta terrifontis</name>
    <dbReference type="NCBI Taxonomy" id="1331910"/>
    <lineage>
        <taxon>Bacteria</taxon>
        <taxon>Pseudomonadati</taxon>
        <taxon>Planctomycetota</taxon>
        <taxon>Planctomycetia</taxon>
        <taxon>Pirellulales</taxon>
        <taxon>Thermoguttaceae</taxon>
        <taxon>Thermogutta</taxon>
    </lineage>
</organism>
<evidence type="ECO:0000313" key="3">
    <source>
        <dbReference type="Proteomes" id="UP000215086"/>
    </source>
</evidence>
<name>A0A286RFW0_9BACT</name>
<keyword evidence="3" id="KW-1185">Reference proteome</keyword>
<feature type="transmembrane region" description="Helical" evidence="1">
    <location>
        <begin position="31"/>
        <end position="48"/>
    </location>
</feature>
<gene>
    <name evidence="2" type="ORF">THTE_2243</name>
</gene>
<keyword evidence="1" id="KW-0472">Membrane</keyword>
<keyword evidence="1" id="KW-1133">Transmembrane helix</keyword>
<reference evidence="2 3" key="1">
    <citation type="journal article" name="Front. Microbiol.">
        <title>Sugar Metabolism of the First Thermophilic Planctomycete Thermogutta terrifontis: Comparative Genomic and Transcriptomic Approaches.</title>
        <authorList>
            <person name="Elcheninov A.G."/>
            <person name="Menzel P."/>
            <person name="Gudbergsdottir S.R."/>
            <person name="Slesarev A.I."/>
            <person name="Kadnikov V.V."/>
            <person name="Krogh A."/>
            <person name="Bonch-Osmolovskaya E.A."/>
            <person name="Peng X."/>
            <person name="Kublanov I.V."/>
        </authorList>
    </citation>
    <scope>NUCLEOTIDE SEQUENCE [LARGE SCALE GENOMIC DNA]</scope>
    <source>
        <strain evidence="2 3">R1</strain>
    </source>
</reference>
<keyword evidence="1" id="KW-0812">Transmembrane</keyword>
<dbReference type="AlphaFoldDB" id="A0A286RFW0"/>
<accession>A0A286RFW0</accession>